<dbReference type="Pfam" id="PF05193">
    <property type="entry name" value="Peptidase_M16_C"/>
    <property type="match status" value="1"/>
</dbReference>
<dbReference type="Gene3D" id="3.30.830.10">
    <property type="entry name" value="Metalloenzyme, LuxS/M16 peptidase-like"/>
    <property type="match status" value="2"/>
</dbReference>
<dbReference type="Pfam" id="PF00675">
    <property type="entry name" value="Peptidase_M16"/>
    <property type="match status" value="1"/>
</dbReference>
<evidence type="ECO:0000313" key="9">
    <source>
        <dbReference type="Proteomes" id="UP000054908"/>
    </source>
</evidence>
<evidence type="ECO:0000259" key="6">
    <source>
        <dbReference type="Pfam" id="PF00675"/>
    </source>
</evidence>
<dbReference type="GO" id="GO:0008237">
    <property type="term" value="F:metallopeptidase activity"/>
    <property type="evidence" value="ECO:0007669"/>
    <property type="project" value="UniProtKB-KW"/>
</dbReference>
<gene>
    <name evidence="8" type="ORF">Lmac_1946</name>
</gene>
<dbReference type="STRING" id="466.Lmac_1946"/>
<protein>
    <submittedName>
        <fullName evidence="8">Zinc protease</fullName>
    </submittedName>
</protein>
<dbReference type="GO" id="GO:0046872">
    <property type="term" value="F:metal ion binding"/>
    <property type="evidence" value="ECO:0007669"/>
    <property type="project" value="InterPro"/>
</dbReference>
<comment type="similarity">
    <text evidence="1">Belongs to the peptidase M16 family.</text>
</comment>
<keyword evidence="5" id="KW-0482">Metalloprotease</keyword>
<sequence length="490" mass="55681">MRILLFIQNPSMKNREVRFLAKNPESPGRLSRATGKFRAFFERKRHFSIFHRKYLFLFLAVFSCASYSQVKEFTLDNGLKVLVKEDHRAPVAVSMVWYNVGSADEPGGITGISHALEHIMFKGTEKYPLGAFSKTIAAVGGQENAFTNYDYTAYFEKTAADQLPISFELEADRMQNLLLNEAEFAKEIKVIREERRLRTDDNPQALAFERYLAAAHLTAPYHHPVIGWMSDLHQMTIQDVKSWYQRFYAPNNATLVVVGDVNPDNVYQLAKQYFGPISKQTHYERKPQVEPPALGPKTVQIYAPAQLPLMMFGYSVPSTKTAKTAWEPYALEVIASILSAGESARFAKNLIRGTHVASDANTYYNLYTRYPTQFIFLGTPSQSHTLDDVKTAILKEIKQLQTELVKPAELQRIKTQLIAQKTYEKDSIFGQAMELGLLETIGLGWKGADTYTTFINNVTPEQVQQVAQRYFKDDAMTEAQLIPLPPEEQE</sequence>
<feature type="domain" description="Peptidase M16 C-terminal" evidence="7">
    <location>
        <begin position="235"/>
        <end position="417"/>
    </location>
</feature>
<name>A0A0W0W094_9GAMM</name>
<dbReference type="AlphaFoldDB" id="A0A0W0W094"/>
<keyword evidence="3" id="KW-0378">Hydrolase</keyword>
<dbReference type="InterPro" id="IPR050626">
    <property type="entry name" value="Peptidase_M16"/>
</dbReference>
<keyword evidence="2 8" id="KW-0645">Protease</keyword>
<dbReference type="Proteomes" id="UP000054908">
    <property type="component" value="Unassembled WGS sequence"/>
</dbReference>
<dbReference type="GO" id="GO:0006508">
    <property type="term" value="P:proteolysis"/>
    <property type="evidence" value="ECO:0007669"/>
    <property type="project" value="UniProtKB-KW"/>
</dbReference>
<evidence type="ECO:0000256" key="2">
    <source>
        <dbReference type="ARBA" id="ARBA00022670"/>
    </source>
</evidence>
<evidence type="ECO:0000256" key="3">
    <source>
        <dbReference type="ARBA" id="ARBA00022801"/>
    </source>
</evidence>
<keyword evidence="4" id="KW-0862">Zinc</keyword>
<accession>A0A0W0W094</accession>
<evidence type="ECO:0000259" key="7">
    <source>
        <dbReference type="Pfam" id="PF05193"/>
    </source>
</evidence>
<dbReference type="PATRIC" id="fig|466.6.peg.2053"/>
<keyword evidence="9" id="KW-1185">Reference proteome</keyword>
<proteinExistence type="inferred from homology"/>
<evidence type="ECO:0000256" key="1">
    <source>
        <dbReference type="ARBA" id="ARBA00007261"/>
    </source>
</evidence>
<dbReference type="InterPro" id="IPR011249">
    <property type="entry name" value="Metalloenz_LuxS/M16"/>
</dbReference>
<dbReference type="InterPro" id="IPR011765">
    <property type="entry name" value="Pept_M16_N"/>
</dbReference>
<dbReference type="InterPro" id="IPR007863">
    <property type="entry name" value="Peptidase_M16_C"/>
</dbReference>
<dbReference type="PANTHER" id="PTHR43690:SF17">
    <property type="entry name" value="PROTEIN YHJJ"/>
    <property type="match status" value="1"/>
</dbReference>
<evidence type="ECO:0000256" key="4">
    <source>
        <dbReference type="ARBA" id="ARBA00022833"/>
    </source>
</evidence>
<dbReference type="PANTHER" id="PTHR43690">
    <property type="entry name" value="NARDILYSIN"/>
    <property type="match status" value="1"/>
</dbReference>
<dbReference type="SUPFAM" id="SSF63411">
    <property type="entry name" value="LuxS/MPP-like metallohydrolase"/>
    <property type="match status" value="2"/>
</dbReference>
<feature type="domain" description="Peptidase M16 N-terminal" evidence="6">
    <location>
        <begin position="80"/>
        <end position="224"/>
    </location>
</feature>
<evidence type="ECO:0000256" key="5">
    <source>
        <dbReference type="ARBA" id="ARBA00023049"/>
    </source>
</evidence>
<dbReference type="EMBL" id="LNYL01000044">
    <property type="protein sequence ID" value="KTD25582.1"/>
    <property type="molecule type" value="Genomic_DNA"/>
</dbReference>
<evidence type="ECO:0000313" key="8">
    <source>
        <dbReference type="EMBL" id="KTD25582.1"/>
    </source>
</evidence>
<reference evidence="8 9" key="1">
    <citation type="submission" date="2015-11" db="EMBL/GenBank/DDBJ databases">
        <title>Genomic analysis of 38 Legionella species identifies large and diverse effector repertoires.</title>
        <authorList>
            <person name="Burstein D."/>
            <person name="Amaro F."/>
            <person name="Zusman T."/>
            <person name="Lifshitz Z."/>
            <person name="Cohen O."/>
            <person name="Gilbert J.A."/>
            <person name="Pupko T."/>
            <person name="Shuman H.A."/>
            <person name="Segal G."/>
        </authorList>
    </citation>
    <scope>NUCLEOTIDE SEQUENCE [LARGE SCALE GENOMIC DNA]</scope>
    <source>
        <strain evidence="8 9">PX-1-G2-E2</strain>
    </source>
</reference>
<organism evidence="8 9">
    <name type="scientific">Legionella maceachernii</name>
    <dbReference type="NCBI Taxonomy" id="466"/>
    <lineage>
        <taxon>Bacteria</taxon>
        <taxon>Pseudomonadati</taxon>
        <taxon>Pseudomonadota</taxon>
        <taxon>Gammaproteobacteria</taxon>
        <taxon>Legionellales</taxon>
        <taxon>Legionellaceae</taxon>
        <taxon>Legionella</taxon>
    </lineage>
</organism>
<comment type="caution">
    <text evidence="8">The sequence shown here is derived from an EMBL/GenBank/DDBJ whole genome shotgun (WGS) entry which is preliminary data.</text>
</comment>